<dbReference type="SUPFAM" id="SSF81383">
    <property type="entry name" value="F-box domain"/>
    <property type="match status" value="1"/>
</dbReference>
<sequence length="505" mass="57510">MFKFLCLPNELKVEILEYLDHISLIRCSMVCKVLNVLVNTSSDLQYCIELALNGMERVSSSRPHLDLVTELRRRRQEWDNLNWSGPTKINVSGRCKAYELVGGVFAKTSGRDMYYVHLPSATKEMWTYHNTDLGIPIRDFAMDPSMDLLVVLEENNLYSSSPNQHEVRIHFRSINENKAHPRAKLPLIRVVLPPDDVIGNAVDSATLFLHDDVFALLINFGAMLRVILWNWTSGTMLYDSCTDPANPSLPMFSTDFCLVDRDSFLVLNTLGPGSISLYRFSPTAFEGSTLVVTLLLPPISPQHLVSNLTIHSGQFEGNPSKRDYVTNHSTRIHVICLQHRRRFEGRDTTIMFSLFVPNDYLLQHLSTGPTSAPRSVPWEEWGPHNTRLMGRNVPVHWLRRYVHGRMVACELRGGNMKFLDFSSKPPTESSLATTHTSQVATVIKSSEETRTRSPFLNAVKTYLPYRSLLRQEFTQTSDYMIDEDRIIGIELASDMVSMVLHVYTI</sequence>
<accession>A0A409YLF5</accession>
<comment type="caution">
    <text evidence="2">The sequence shown here is derived from an EMBL/GenBank/DDBJ whole genome shotgun (WGS) entry which is preliminary data.</text>
</comment>
<evidence type="ECO:0000313" key="3">
    <source>
        <dbReference type="Proteomes" id="UP000284842"/>
    </source>
</evidence>
<dbReference type="SMART" id="SM00256">
    <property type="entry name" value="FBOX"/>
    <property type="match status" value="1"/>
</dbReference>
<dbReference type="EMBL" id="NHTK01001066">
    <property type="protein sequence ID" value="PPR03424.1"/>
    <property type="molecule type" value="Genomic_DNA"/>
</dbReference>
<dbReference type="Pfam" id="PF00646">
    <property type="entry name" value="F-box"/>
    <property type="match status" value="1"/>
</dbReference>
<gene>
    <name evidence="2" type="ORF">CVT24_012693</name>
</gene>
<dbReference type="STRING" id="181874.A0A409YLF5"/>
<evidence type="ECO:0000313" key="2">
    <source>
        <dbReference type="EMBL" id="PPR03424.1"/>
    </source>
</evidence>
<dbReference type="AlphaFoldDB" id="A0A409YLF5"/>
<reference evidence="2 3" key="1">
    <citation type="journal article" date="2018" name="Evol. Lett.">
        <title>Horizontal gene cluster transfer increased hallucinogenic mushroom diversity.</title>
        <authorList>
            <person name="Reynolds H.T."/>
            <person name="Vijayakumar V."/>
            <person name="Gluck-Thaler E."/>
            <person name="Korotkin H.B."/>
            <person name="Matheny P.B."/>
            <person name="Slot J.C."/>
        </authorList>
    </citation>
    <scope>NUCLEOTIDE SEQUENCE [LARGE SCALE GENOMIC DNA]</scope>
    <source>
        <strain evidence="2 3">2629</strain>
    </source>
</reference>
<feature type="domain" description="F-box" evidence="1">
    <location>
        <begin position="1"/>
        <end position="46"/>
    </location>
</feature>
<dbReference type="Proteomes" id="UP000284842">
    <property type="component" value="Unassembled WGS sequence"/>
</dbReference>
<dbReference type="PROSITE" id="PS50181">
    <property type="entry name" value="FBOX"/>
    <property type="match status" value="1"/>
</dbReference>
<protein>
    <recommendedName>
        <fullName evidence="1">F-box domain-containing protein</fullName>
    </recommendedName>
</protein>
<dbReference type="InParanoid" id="A0A409YLF5"/>
<dbReference type="InterPro" id="IPR001810">
    <property type="entry name" value="F-box_dom"/>
</dbReference>
<dbReference type="Gene3D" id="1.20.1280.50">
    <property type="match status" value="1"/>
</dbReference>
<proteinExistence type="predicted"/>
<dbReference type="InterPro" id="IPR036047">
    <property type="entry name" value="F-box-like_dom_sf"/>
</dbReference>
<evidence type="ECO:0000259" key="1">
    <source>
        <dbReference type="PROSITE" id="PS50181"/>
    </source>
</evidence>
<dbReference type="OrthoDB" id="2745718at2759"/>
<keyword evidence="3" id="KW-1185">Reference proteome</keyword>
<name>A0A409YLF5_9AGAR</name>
<organism evidence="2 3">
    <name type="scientific">Panaeolus cyanescens</name>
    <dbReference type="NCBI Taxonomy" id="181874"/>
    <lineage>
        <taxon>Eukaryota</taxon>
        <taxon>Fungi</taxon>
        <taxon>Dikarya</taxon>
        <taxon>Basidiomycota</taxon>
        <taxon>Agaricomycotina</taxon>
        <taxon>Agaricomycetes</taxon>
        <taxon>Agaricomycetidae</taxon>
        <taxon>Agaricales</taxon>
        <taxon>Agaricineae</taxon>
        <taxon>Galeropsidaceae</taxon>
        <taxon>Panaeolus</taxon>
    </lineage>
</organism>